<evidence type="ECO:0000313" key="2">
    <source>
        <dbReference type="Proteomes" id="UP000708208"/>
    </source>
</evidence>
<dbReference type="Proteomes" id="UP000708208">
    <property type="component" value="Unassembled WGS sequence"/>
</dbReference>
<dbReference type="AlphaFoldDB" id="A0A8J2JGA5"/>
<evidence type="ECO:0000313" key="1">
    <source>
        <dbReference type="EMBL" id="CAG7641704.1"/>
    </source>
</evidence>
<comment type="caution">
    <text evidence="1">The sequence shown here is derived from an EMBL/GenBank/DDBJ whole genome shotgun (WGS) entry which is preliminary data.</text>
</comment>
<dbReference type="EMBL" id="CAJVCH010001866">
    <property type="protein sequence ID" value="CAG7641704.1"/>
    <property type="molecule type" value="Genomic_DNA"/>
</dbReference>
<reference evidence="1" key="1">
    <citation type="submission" date="2021-06" db="EMBL/GenBank/DDBJ databases">
        <authorList>
            <person name="Hodson N. C."/>
            <person name="Mongue J. A."/>
            <person name="Jaron S. K."/>
        </authorList>
    </citation>
    <scope>NUCLEOTIDE SEQUENCE</scope>
</reference>
<gene>
    <name evidence="1" type="ORF">AFUS01_LOCUS425</name>
</gene>
<protein>
    <submittedName>
        <fullName evidence="1">Uncharacterized protein</fullName>
    </submittedName>
</protein>
<accession>A0A8J2JGA5</accession>
<name>A0A8J2JGA5_9HEXA</name>
<keyword evidence="2" id="KW-1185">Reference proteome</keyword>
<sequence length="39" mass="4335">MENCQSERESNAEATLKKQIRLDKDITVEAGQSAVETNP</sequence>
<feature type="non-terminal residue" evidence="1">
    <location>
        <position position="1"/>
    </location>
</feature>
<organism evidence="1 2">
    <name type="scientific">Allacma fusca</name>
    <dbReference type="NCBI Taxonomy" id="39272"/>
    <lineage>
        <taxon>Eukaryota</taxon>
        <taxon>Metazoa</taxon>
        <taxon>Ecdysozoa</taxon>
        <taxon>Arthropoda</taxon>
        <taxon>Hexapoda</taxon>
        <taxon>Collembola</taxon>
        <taxon>Symphypleona</taxon>
        <taxon>Sminthuridae</taxon>
        <taxon>Allacma</taxon>
    </lineage>
</organism>
<proteinExistence type="predicted"/>